<dbReference type="SUPFAM" id="SSF81321">
    <property type="entry name" value="Family A G protein-coupled receptor-like"/>
    <property type="match status" value="1"/>
</dbReference>
<dbReference type="PROSITE" id="PS50262">
    <property type="entry name" value="G_PROTEIN_RECEP_F1_2"/>
    <property type="match status" value="1"/>
</dbReference>
<reference evidence="7 8" key="1">
    <citation type="submission" date="2019-04" db="EMBL/GenBank/DDBJ databases">
        <title>Annotation for the trematode Fasciola gigantica.</title>
        <authorList>
            <person name="Choi Y.-J."/>
        </authorList>
    </citation>
    <scope>NUCLEOTIDE SEQUENCE [LARGE SCALE GENOMIC DNA]</scope>
    <source>
        <strain evidence="7">Uganda_cow_1</strain>
    </source>
</reference>
<protein>
    <submittedName>
        <fullName evidence="7">G-protein coupled receptor</fullName>
    </submittedName>
</protein>
<organism evidence="7 8">
    <name type="scientific">Fasciola gigantica</name>
    <name type="common">Giant liver fluke</name>
    <dbReference type="NCBI Taxonomy" id="46835"/>
    <lineage>
        <taxon>Eukaryota</taxon>
        <taxon>Metazoa</taxon>
        <taxon>Spiralia</taxon>
        <taxon>Lophotrochozoa</taxon>
        <taxon>Platyhelminthes</taxon>
        <taxon>Trematoda</taxon>
        <taxon>Digenea</taxon>
        <taxon>Plagiorchiida</taxon>
        <taxon>Echinostomata</taxon>
        <taxon>Echinostomatoidea</taxon>
        <taxon>Fasciolidae</taxon>
        <taxon>Fasciola</taxon>
    </lineage>
</organism>
<dbReference type="OrthoDB" id="10011262at2759"/>
<dbReference type="InterPro" id="IPR000276">
    <property type="entry name" value="GPCR_Rhodpsn"/>
</dbReference>
<dbReference type="Proteomes" id="UP000316759">
    <property type="component" value="Unassembled WGS sequence"/>
</dbReference>
<evidence type="ECO:0000256" key="5">
    <source>
        <dbReference type="SAM" id="Phobius"/>
    </source>
</evidence>
<feature type="transmembrane region" description="Helical" evidence="5">
    <location>
        <begin position="64"/>
        <end position="84"/>
    </location>
</feature>
<gene>
    <name evidence="7" type="ORF">FGIG_00397</name>
</gene>
<dbReference type="STRING" id="46835.A0A504YJN6"/>
<feature type="transmembrane region" description="Helical" evidence="5">
    <location>
        <begin position="215"/>
        <end position="242"/>
    </location>
</feature>
<evidence type="ECO:0000259" key="6">
    <source>
        <dbReference type="PROSITE" id="PS50262"/>
    </source>
</evidence>
<dbReference type="PANTHER" id="PTHR46641:SF2">
    <property type="entry name" value="FMRFAMIDE RECEPTOR"/>
    <property type="match status" value="1"/>
</dbReference>
<evidence type="ECO:0000256" key="4">
    <source>
        <dbReference type="ARBA" id="ARBA00023136"/>
    </source>
</evidence>
<dbReference type="CDD" id="cd14978">
    <property type="entry name" value="7tmA_FMRFamide_R-like"/>
    <property type="match status" value="1"/>
</dbReference>
<evidence type="ECO:0000256" key="2">
    <source>
        <dbReference type="ARBA" id="ARBA00022692"/>
    </source>
</evidence>
<dbReference type="Gene3D" id="1.20.1070.10">
    <property type="entry name" value="Rhodopsin 7-helix transmembrane proteins"/>
    <property type="match status" value="1"/>
</dbReference>
<evidence type="ECO:0000256" key="3">
    <source>
        <dbReference type="ARBA" id="ARBA00022989"/>
    </source>
</evidence>
<dbReference type="EMBL" id="SUNJ01008162">
    <property type="protein sequence ID" value="TPP61443.1"/>
    <property type="molecule type" value="Genomic_DNA"/>
</dbReference>
<feature type="domain" description="G-protein coupled receptors family 1 profile" evidence="6">
    <location>
        <begin position="44"/>
        <end position="408"/>
    </location>
</feature>
<keyword evidence="2 5" id="KW-0812">Transmembrane</keyword>
<feature type="transmembrane region" description="Helical" evidence="5">
    <location>
        <begin position="391"/>
        <end position="411"/>
    </location>
</feature>
<keyword evidence="3 5" id="KW-1133">Transmembrane helix</keyword>
<feature type="transmembrane region" description="Helical" evidence="5">
    <location>
        <begin position="161"/>
        <end position="179"/>
    </location>
</feature>
<name>A0A504YJN6_FASGI</name>
<dbReference type="InterPro" id="IPR052954">
    <property type="entry name" value="GPCR-Ligand_Int"/>
</dbReference>
<evidence type="ECO:0000256" key="1">
    <source>
        <dbReference type="ARBA" id="ARBA00004370"/>
    </source>
</evidence>
<dbReference type="GO" id="GO:0016020">
    <property type="term" value="C:membrane"/>
    <property type="evidence" value="ECO:0007669"/>
    <property type="project" value="UniProtKB-SubCell"/>
</dbReference>
<comment type="caution">
    <text evidence="7">The sequence shown here is derived from an EMBL/GenBank/DDBJ whole genome shotgun (WGS) entry which is preliminary data.</text>
</comment>
<dbReference type="GO" id="GO:0004930">
    <property type="term" value="F:G protein-coupled receptor activity"/>
    <property type="evidence" value="ECO:0007669"/>
    <property type="project" value="InterPro"/>
</dbReference>
<keyword evidence="7" id="KW-0675">Receptor</keyword>
<comment type="subcellular location">
    <subcellularLocation>
        <location evidence="1">Membrane</location>
    </subcellularLocation>
</comment>
<accession>A0A504YJN6</accession>
<dbReference type="PRINTS" id="PR00237">
    <property type="entry name" value="GPCRRHODOPSN"/>
</dbReference>
<sequence>MNKTYSGIDIQPNQTALIQPVYGVHIAEVWSALVVQTVVCLVGASLNILNVVVFSHRQFTASPYVFMTALAVADAGILLVHLPFGLLRCDRRIYLCTTYVFKWLRPYLSYYVTYVGFELGNMLEALSAWITVFISTERYITIRWPHLSKLKFSRGQVKRQVVWIAIAAMTFHLPLFFVLEVRHVTRAIDNNQTRRFQTTSLTQFGSSVYYYSYTWIRFILVQFIPLVTLCVMNSLLLSLIWTSYRNQREYMKTQFQMKCQQKDIMLSSMIKLRIEAERQSALMCPFNGNGKVGDASPIRLLSSRTSMSRQVCLDGDSWPESRATVTKPVTGNLRLERSQQANNKLSVLLVAVIFLFLIGQIPQAFAYVHILDLITKKLCNSCPVYSSLYKHLSQLLCLSTSMSHFFLYTVLNRHFRDCLRKMCFCRS</sequence>
<dbReference type="InterPro" id="IPR017452">
    <property type="entry name" value="GPCR_Rhodpsn_7TM"/>
</dbReference>
<dbReference type="PANTHER" id="PTHR46641">
    <property type="entry name" value="FMRFAMIDE RECEPTOR-RELATED"/>
    <property type="match status" value="1"/>
</dbReference>
<keyword evidence="4 5" id="KW-0472">Membrane</keyword>
<feature type="transmembrane region" description="Helical" evidence="5">
    <location>
        <begin position="29"/>
        <end position="52"/>
    </location>
</feature>
<dbReference type="AlphaFoldDB" id="A0A504YJN6"/>
<keyword evidence="8" id="KW-1185">Reference proteome</keyword>
<feature type="transmembrane region" description="Helical" evidence="5">
    <location>
        <begin position="347"/>
        <end position="371"/>
    </location>
</feature>
<proteinExistence type="predicted"/>
<evidence type="ECO:0000313" key="8">
    <source>
        <dbReference type="Proteomes" id="UP000316759"/>
    </source>
</evidence>
<dbReference type="Pfam" id="PF00001">
    <property type="entry name" value="7tm_1"/>
    <property type="match status" value="1"/>
</dbReference>
<evidence type="ECO:0000313" key="7">
    <source>
        <dbReference type="EMBL" id="TPP61443.1"/>
    </source>
</evidence>